<organism evidence="1 2">
    <name type="scientific">Sphaerobolus stellatus (strain SS14)</name>
    <dbReference type="NCBI Taxonomy" id="990650"/>
    <lineage>
        <taxon>Eukaryota</taxon>
        <taxon>Fungi</taxon>
        <taxon>Dikarya</taxon>
        <taxon>Basidiomycota</taxon>
        <taxon>Agaricomycotina</taxon>
        <taxon>Agaricomycetes</taxon>
        <taxon>Phallomycetidae</taxon>
        <taxon>Geastrales</taxon>
        <taxon>Sphaerobolaceae</taxon>
        <taxon>Sphaerobolus</taxon>
    </lineage>
</organism>
<evidence type="ECO:0000313" key="2">
    <source>
        <dbReference type="Proteomes" id="UP000054279"/>
    </source>
</evidence>
<keyword evidence="2" id="KW-1185">Reference proteome</keyword>
<reference evidence="1 2" key="1">
    <citation type="submission" date="2014-06" db="EMBL/GenBank/DDBJ databases">
        <title>Evolutionary Origins and Diversification of the Mycorrhizal Mutualists.</title>
        <authorList>
            <consortium name="DOE Joint Genome Institute"/>
            <consortium name="Mycorrhizal Genomics Consortium"/>
            <person name="Kohler A."/>
            <person name="Kuo A."/>
            <person name="Nagy L.G."/>
            <person name="Floudas D."/>
            <person name="Copeland A."/>
            <person name="Barry K.W."/>
            <person name="Cichocki N."/>
            <person name="Veneault-Fourrey C."/>
            <person name="LaButti K."/>
            <person name="Lindquist E.A."/>
            <person name="Lipzen A."/>
            <person name="Lundell T."/>
            <person name="Morin E."/>
            <person name="Murat C."/>
            <person name="Riley R."/>
            <person name="Ohm R."/>
            <person name="Sun H."/>
            <person name="Tunlid A."/>
            <person name="Henrissat B."/>
            <person name="Grigoriev I.V."/>
            <person name="Hibbett D.S."/>
            <person name="Martin F."/>
        </authorList>
    </citation>
    <scope>NUCLEOTIDE SEQUENCE [LARGE SCALE GENOMIC DNA]</scope>
    <source>
        <strain evidence="1 2">SS14</strain>
    </source>
</reference>
<sequence length="82" mass="8888">MEDGGSLNSISGINNAGSADSFKLKLTAIPPHPSQSVLQRGGDIKVDIKNLHLNSEQLSNISSIYDSANHFHHLFEESNQSQ</sequence>
<name>A0A0C9VZE7_SPHS4</name>
<gene>
    <name evidence="1" type="ORF">M422DRAFT_252060</name>
</gene>
<accession>A0A0C9VZE7</accession>
<evidence type="ECO:0000313" key="1">
    <source>
        <dbReference type="EMBL" id="KIJ44455.1"/>
    </source>
</evidence>
<dbReference type="Proteomes" id="UP000054279">
    <property type="component" value="Unassembled WGS sequence"/>
</dbReference>
<dbReference type="EMBL" id="KN837117">
    <property type="protein sequence ID" value="KIJ44455.1"/>
    <property type="molecule type" value="Genomic_DNA"/>
</dbReference>
<protein>
    <submittedName>
        <fullName evidence="1">Uncharacterized protein</fullName>
    </submittedName>
</protein>
<dbReference type="AlphaFoldDB" id="A0A0C9VZE7"/>
<dbReference type="HOGENOM" id="CLU_2559790_0_0_1"/>
<proteinExistence type="predicted"/>